<dbReference type="EMBL" id="AP013540">
    <property type="protein sequence ID" value="BAQ94055.1"/>
    <property type="molecule type" value="Genomic_DNA"/>
</dbReference>
<dbReference type="GeneID" id="55412571"/>
<accession>A0A6S4P9J4</accession>
<evidence type="ECO:0000313" key="3">
    <source>
        <dbReference type="Proteomes" id="UP000505345"/>
    </source>
</evidence>
<proteinExistence type="predicted"/>
<reference evidence="2 3" key="1">
    <citation type="journal article" date="2013" name="PLoS Genet.">
        <title>Expanding the Marine Virosphere Using Metagenomics.</title>
        <authorList>
            <person name="Mizuno C.M."/>
            <person name="Rodriguez-Valera F."/>
            <person name="Kimes N.E."/>
            <person name="Ghai R."/>
        </authorList>
    </citation>
    <scope>NUCLEOTIDE SEQUENCE [LARGE SCALE GENOMIC DNA]</scope>
    <source>
        <strain evidence="2">UvMED-CGR-C62A-MedDCM-OCT-S28-C10</strain>
    </source>
</reference>
<dbReference type="RefSeq" id="YP_009778113.1">
    <property type="nucleotide sequence ID" value="NC_047711.1"/>
</dbReference>
<keyword evidence="1" id="KW-0812">Transmembrane</keyword>
<evidence type="ECO:0000313" key="2">
    <source>
        <dbReference type="EMBL" id="BAQ94055.1"/>
    </source>
</evidence>
<dbReference type="Proteomes" id="UP000505345">
    <property type="component" value="Segment"/>
</dbReference>
<evidence type="ECO:0000256" key="1">
    <source>
        <dbReference type="SAM" id="Phobius"/>
    </source>
</evidence>
<sequence length="143" mass="16051">MIPMELISMLGSTVLGGVMSIMAQKGQAEAEKQKMLMQRAGFAAKQTDKAREIKDAHTKHTRRWIALMCVFSIIVVPIMAPIFTDVNVIYQIVTEQDSGWWIFGSSYETSVWKEGNSIFITNLQSHTIFSIIGLYFGGSLTRK</sequence>
<name>A0A6S4P9J4_9CAUD</name>
<organism evidence="2 3">
    <name type="scientific">uncultured phage_MedDCM-OCT-S28-C10</name>
    <dbReference type="NCBI Taxonomy" id="2741077"/>
    <lineage>
        <taxon>Viruses</taxon>
        <taxon>Duplodnaviria</taxon>
        <taxon>Heunggongvirae</taxon>
        <taxon>Uroviricota</taxon>
        <taxon>Caudoviricetes</taxon>
        <taxon>Autographivirales</taxon>
        <taxon>Votkovvirus</taxon>
        <taxon>Votkovvirus S28C10</taxon>
    </lineage>
</organism>
<feature type="transmembrane region" description="Helical" evidence="1">
    <location>
        <begin position="118"/>
        <end position="137"/>
    </location>
</feature>
<keyword evidence="1" id="KW-1133">Transmembrane helix</keyword>
<protein>
    <submittedName>
        <fullName evidence="2">Uncharacterized protein</fullName>
    </submittedName>
</protein>
<keyword evidence="3" id="KW-1185">Reference proteome</keyword>
<keyword evidence="1" id="KW-0472">Membrane</keyword>
<dbReference type="KEGG" id="vg:55412571"/>
<feature type="transmembrane region" description="Helical" evidence="1">
    <location>
        <begin position="64"/>
        <end position="83"/>
    </location>
</feature>